<feature type="non-terminal residue" evidence="2">
    <location>
        <position position="94"/>
    </location>
</feature>
<reference evidence="2" key="1">
    <citation type="submission" date="2021-02" db="EMBL/GenBank/DDBJ databases">
        <authorList>
            <person name="Nowell W R."/>
        </authorList>
    </citation>
    <scope>NUCLEOTIDE SEQUENCE</scope>
</reference>
<feature type="chain" id="PRO_5035809908" evidence="1">
    <location>
        <begin position="23"/>
        <end position="94"/>
    </location>
</feature>
<evidence type="ECO:0000256" key="1">
    <source>
        <dbReference type="SAM" id="SignalP"/>
    </source>
</evidence>
<dbReference type="Proteomes" id="UP000676336">
    <property type="component" value="Unassembled WGS sequence"/>
</dbReference>
<proteinExistence type="predicted"/>
<comment type="caution">
    <text evidence="2">The sequence shown here is derived from an EMBL/GenBank/DDBJ whole genome shotgun (WGS) entry which is preliminary data.</text>
</comment>
<sequence>MPWIRVSVLYCYISLMTVCLLAQTVPDNITEAITLAAESDTSTITATTKSVVQSTCIEDECNPRLLSHLEVHNYELEYIYADINHTIVQGYVTI</sequence>
<dbReference type="AlphaFoldDB" id="A0A8S2TR60"/>
<keyword evidence="1" id="KW-0732">Signal</keyword>
<name>A0A8S2TR60_9BILA</name>
<evidence type="ECO:0000313" key="3">
    <source>
        <dbReference type="Proteomes" id="UP000676336"/>
    </source>
</evidence>
<protein>
    <submittedName>
        <fullName evidence="2">Uncharacterized protein</fullName>
    </submittedName>
</protein>
<accession>A0A8S2TR60</accession>
<gene>
    <name evidence="2" type="ORF">SMN809_LOCUS26060</name>
</gene>
<organism evidence="2 3">
    <name type="scientific">Rotaria magnacalcarata</name>
    <dbReference type="NCBI Taxonomy" id="392030"/>
    <lineage>
        <taxon>Eukaryota</taxon>
        <taxon>Metazoa</taxon>
        <taxon>Spiralia</taxon>
        <taxon>Gnathifera</taxon>
        <taxon>Rotifera</taxon>
        <taxon>Eurotatoria</taxon>
        <taxon>Bdelloidea</taxon>
        <taxon>Philodinida</taxon>
        <taxon>Philodinidae</taxon>
        <taxon>Rotaria</taxon>
    </lineage>
</organism>
<dbReference type="EMBL" id="CAJOBI010036049">
    <property type="protein sequence ID" value="CAF4300055.1"/>
    <property type="molecule type" value="Genomic_DNA"/>
</dbReference>
<evidence type="ECO:0000313" key="2">
    <source>
        <dbReference type="EMBL" id="CAF4300055.1"/>
    </source>
</evidence>
<feature type="signal peptide" evidence="1">
    <location>
        <begin position="1"/>
        <end position="22"/>
    </location>
</feature>